<sequence length="41" mass="4523">KNSVVWKPGNQTAAGNHYCCAREKSALVDTGLECCKQNLER</sequence>
<feature type="non-terminal residue" evidence="1">
    <location>
        <position position="1"/>
    </location>
</feature>
<proteinExistence type="predicted"/>
<evidence type="ECO:0000313" key="1">
    <source>
        <dbReference type="EMBL" id="KAH0626194.1"/>
    </source>
</evidence>
<organism evidence="1 2">
    <name type="scientific">Phrynosoma platyrhinos</name>
    <name type="common">Desert horned lizard</name>
    <dbReference type="NCBI Taxonomy" id="52577"/>
    <lineage>
        <taxon>Eukaryota</taxon>
        <taxon>Metazoa</taxon>
        <taxon>Chordata</taxon>
        <taxon>Craniata</taxon>
        <taxon>Vertebrata</taxon>
        <taxon>Euteleostomi</taxon>
        <taxon>Lepidosauria</taxon>
        <taxon>Squamata</taxon>
        <taxon>Bifurcata</taxon>
        <taxon>Unidentata</taxon>
        <taxon>Episquamata</taxon>
        <taxon>Toxicofera</taxon>
        <taxon>Iguania</taxon>
        <taxon>Phrynosomatidae</taxon>
        <taxon>Phrynosomatinae</taxon>
        <taxon>Phrynosoma</taxon>
    </lineage>
</organism>
<gene>
    <name evidence="1" type="ORF">JD844_001027</name>
</gene>
<keyword evidence="2" id="KW-1185">Reference proteome</keyword>
<reference evidence="1 2" key="1">
    <citation type="journal article" date="2022" name="Gigascience">
        <title>A chromosome-level genome assembly and annotation of the desert horned lizard, Phrynosoma platyrhinos, provides insight into chromosomal rearrangements among reptiles.</title>
        <authorList>
            <person name="Koochekian N."/>
            <person name="Ascanio A."/>
            <person name="Farleigh K."/>
            <person name="Card D.C."/>
            <person name="Schield D.R."/>
            <person name="Castoe T.A."/>
            <person name="Jezkova T."/>
        </authorList>
    </citation>
    <scope>NUCLEOTIDE SEQUENCE [LARGE SCALE GENOMIC DNA]</scope>
    <source>
        <strain evidence="1">NK-2021</strain>
    </source>
</reference>
<evidence type="ECO:0000313" key="2">
    <source>
        <dbReference type="Proteomes" id="UP000826234"/>
    </source>
</evidence>
<dbReference type="Proteomes" id="UP000826234">
    <property type="component" value="Unassembled WGS sequence"/>
</dbReference>
<protein>
    <submittedName>
        <fullName evidence="1">Uncharacterized protein</fullName>
    </submittedName>
</protein>
<accession>A0ABQ7T9K4</accession>
<comment type="caution">
    <text evidence="1">The sequence shown here is derived from an EMBL/GenBank/DDBJ whole genome shotgun (WGS) entry which is preliminary data.</text>
</comment>
<dbReference type="EMBL" id="JAIPUX010000521">
    <property type="protein sequence ID" value="KAH0626194.1"/>
    <property type="molecule type" value="Genomic_DNA"/>
</dbReference>
<name>A0ABQ7T9K4_PHRPL</name>